<accession>A0A1D2J9T7</accession>
<dbReference type="AlphaFoldDB" id="A0A1D2J9T7"/>
<dbReference type="EMBL" id="LZYO01000264">
    <property type="protein sequence ID" value="ODH21308.1"/>
    <property type="molecule type" value="Genomic_DNA"/>
</dbReference>
<feature type="region of interest" description="Disordered" evidence="1">
    <location>
        <begin position="42"/>
        <end position="62"/>
    </location>
</feature>
<proteinExistence type="predicted"/>
<gene>
    <name evidence="2" type="ORF">ACO22_05681</name>
</gene>
<comment type="caution">
    <text evidence="2">The sequence shown here is derived from an EMBL/GenBank/DDBJ whole genome shotgun (WGS) entry which is preliminary data.</text>
</comment>
<evidence type="ECO:0000256" key="1">
    <source>
        <dbReference type="SAM" id="MobiDB-lite"/>
    </source>
</evidence>
<protein>
    <submittedName>
        <fullName evidence="2">Uncharacterized protein</fullName>
    </submittedName>
</protein>
<reference evidence="2 3" key="1">
    <citation type="submission" date="2016-06" db="EMBL/GenBank/DDBJ databases">
        <authorList>
            <person name="Kjaerup R.B."/>
            <person name="Dalgaard T.S."/>
            <person name="Juul-Madsen H.R."/>
        </authorList>
    </citation>
    <scope>NUCLEOTIDE SEQUENCE [LARGE SCALE GENOMIC DNA]</scope>
    <source>
        <strain evidence="2 3">Pb300</strain>
    </source>
</reference>
<sequence>MSFAAQSSRIEKIVHGQKARSEFSGVRSQNARIVAWMVAEQGRRTNRKRKAESGRIHPIAGL</sequence>
<evidence type="ECO:0000313" key="3">
    <source>
        <dbReference type="Proteomes" id="UP000242814"/>
    </source>
</evidence>
<evidence type="ECO:0000313" key="2">
    <source>
        <dbReference type="EMBL" id="ODH21308.1"/>
    </source>
</evidence>
<dbReference type="Proteomes" id="UP000242814">
    <property type="component" value="Unassembled WGS sequence"/>
</dbReference>
<name>A0A1D2J9T7_PARBR</name>
<organism evidence="2 3">
    <name type="scientific">Paracoccidioides brasiliensis</name>
    <dbReference type="NCBI Taxonomy" id="121759"/>
    <lineage>
        <taxon>Eukaryota</taxon>
        <taxon>Fungi</taxon>
        <taxon>Dikarya</taxon>
        <taxon>Ascomycota</taxon>
        <taxon>Pezizomycotina</taxon>
        <taxon>Eurotiomycetes</taxon>
        <taxon>Eurotiomycetidae</taxon>
        <taxon>Onygenales</taxon>
        <taxon>Ajellomycetaceae</taxon>
        <taxon>Paracoccidioides</taxon>
    </lineage>
</organism>
<feature type="region of interest" description="Disordered" evidence="1">
    <location>
        <begin position="1"/>
        <end position="24"/>
    </location>
</feature>